<protein>
    <recommendedName>
        <fullName evidence="4">TLC domain-containing protein</fullName>
    </recommendedName>
</protein>
<dbReference type="GeneID" id="19947885"/>
<dbReference type="Proteomes" id="UP000030762">
    <property type="component" value="Unassembled WGS sequence"/>
</dbReference>
<dbReference type="RefSeq" id="XP_008611198.1">
    <property type="nucleotide sequence ID" value="XM_008612976.1"/>
</dbReference>
<sequence length="100" mass="11552">MPPGDWSYEIVLGDLMAIVLMDAWVASLYYLDIWTHSTMFGTATMQIQVSGDTWLMLQGVLYLARSVWFAYWDVCLVSYVLKRWKKQHAFKAGSNHRIAS</sequence>
<dbReference type="InParanoid" id="T0RSI8"/>
<keyword evidence="1" id="KW-1133">Transmembrane helix</keyword>
<dbReference type="AlphaFoldDB" id="T0RSI8"/>
<evidence type="ECO:0000313" key="2">
    <source>
        <dbReference type="EMBL" id="EQC35448.1"/>
    </source>
</evidence>
<dbReference type="VEuPathDB" id="FungiDB:SDRG_07158"/>
<evidence type="ECO:0000256" key="1">
    <source>
        <dbReference type="SAM" id="Phobius"/>
    </source>
</evidence>
<feature type="transmembrane region" description="Helical" evidence="1">
    <location>
        <begin position="12"/>
        <end position="31"/>
    </location>
</feature>
<evidence type="ECO:0008006" key="4">
    <source>
        <dbReference type="Google" id="ProtNLM"/>
    </source>
</evidence>
<keyword evidence="1" id="KW-0812">Transmembrane</keyword>
<dbReference type="EMBL" id="JH767151">
    <property type="protein sequence ID" value="EQC35448.1"/>
    <property type="molecule type" value="Genomic_DNA"/>
</dbReference>
<evidence type="ECO:0000313" key="3">
    <source>
        <dbReference type="Proteomes" id="UP000030762"/>
    </source>
</evidence>
<proteinExistence type="predicted"/>
<keyword evidence="3" id="KW-1185">Reference proteome</keyword>
<accession>T0RSI8</accession>
<name>T0RSI8_SAPDV</name>
<reference evidence="2 3" key="1">
    <citation type="submission" date="2012-04" db="EMBL/GenBank/DDBJ databases">
        <title>The Genome Sequence of Saprolegnia declina VS20.</title>
        <authorList>
            <consortium name="The Broad Institute Genome Sequencing Platform"/>
            <person name="Russ C."/>
            <person name="Nusbaum C."/>
            <person name="Tyler B."/>
            <person name="van West P."/>
            <person name="Dieguez-Uribeondo J."/>
            <person name="de Bruijn I."/>
            <person name="Tripathy S."/>
            <person name="Jiang R."/>
            <person name="Young S.K."/>
            <person name="Zeng Q."/>
            <person name="Gargeya S."/>
            <person name="Fitzgerald M."/>
            <person name="Haas B."/>
            <person name="Abouelleil A."/>
            <person name="Alvarado L."/>
            <person name="Arachchi H.M."/>
            <person name="Berlin A."/>
            <person name="Chapman S.B."/>
            <person name="Goldberg J."/>
            <person name="Griggs A."/>
            <person name="Gujja S."/>
            <person name="Hansen M."/>
            <person name="Howarth C."/>
            <person name="Imamovic A."/>
            <person name="Larimer J."/>
            <person name="McCowen C."/>
            <person name="Montmayeur A."/>
            <person name="Murphy C."/>
            <person name="Neiman D."/>
            <person name="Pearson M."/>
            <person name="Priest M."/>
            <person name="Roberts A."/>
            <person name="Saif S."/>
            <person name="Shea T."/>
            <person name="Sisk P."/>
            <person name="Sykes S."/>
            <person name="Wortman J."/>
            <person name="Nusbaum C."/>
            <person name="Birren B."/>
        </authorList>
    </citation>
    <scope>NUCLEOTIDE SEQUENCE [LARGE SCALE GENOMIC DNA]</scope>
    <source>
        <strain evidence="2 3">VS20</strain>
    </source>
</reference>
<feature type="transmembrane region" description="Helical" evidence="1">
    <location>
        <begin position="60"/>
        <end position="81"/>
    </location>
</feature>
<organism evidence="2 3">
    <name type="scientific">Saprolegnia diclina (strain VS20)</name>
    <dbReference type="NCBI Taxonomy" id="1156394"/>
    <lineage>
        <taxon>Eukaryota</taxon>
        <taxon>Sar</taxon>
        <taxon>Stramenopiles</taxon>
        <taxon>Oomycota</taxon>
        <taxon>Saprolegniomycetes</taxon>
        <taxon>Saprolegniales</taxon>
        <taxon>Saprolegniaceae</taxon>
        <taxon>Saprolegnia</taxon>
    </lineage>
</organism>
<gene>
    <name evidence="2" type="ORF">SDRG_07158</name>
</gene>
<keyword evidence="1" id="KW-0472">Membrane</keyword>